<dbReference type="SMART" id="SM00760">
    <property type="entry name" value="Bac_DnaA_C"/>
    <property type="match status" value="1"/>
</dbReference>
<proteinExistence type="predicted"/>
<dbReference type="Gene3D" id="1.10.1750.10">
    <property type="match status" value="1"/>
</dbReference>
<name>A0A0E4FZ55_9BRAD</name>
<reference evidence="2 3" key="1">
    <citation type="submission" date="2014-11" db="EMBL/GenBank/DDBJ databases">
        <title>Symbiosis island explosion on the genome of extra-slow-growing strains of soybean bradyrhizobia with massive insertion sequences.</title>
        <authorList>
            <person name="Iida T."/>
            <person name="Minamisawa K."/>
        </authorList>
    </citation>
    <scope>NUCLEOTIDE SEQUENCE [LARGE SCALE GENOMIC DNA]</scope>
    <source>
        <strain evidence="2 3">NK6</strain>
    </source>
</reference>
<evidence type="ECO:0000259" key="1">
    <source>
        <dbReference type="SMART" id="SM00760"/>
    </source>
</evidence>
<organism evidence="2 3">
    <name type="scientific">Bradyrhizobium diazoefficiens</name>
    <dbReference type="NCBI Taxonomy" id="1355477"/>
    <lineage>
        <taxon>Bacteria</taxon>
        <taxon>Pseudomonadati</taxon>
        <taxon>Pseudomonadota</taxon>
        <taxon>Alphaproteobacteria</taxon>
        <taxon>Hyphomicrobiales</taxon>
        <taxon>Nitrobacteraceae</taxon>
        <taxon>Bradyrhizobium</taxon>
    </lineage>
</organism>
<dbReference type="GO" id="GO:0005524">
    <property type="term" value="F:ATP binding"/>
    <property type="evidence" value="ECO:0007669"/>
    <property type="project" value="InterPro"/>
</dbReference>
<dbReference type="GO" id="GO:0006270">
    <property type="term" value="P:DNA replication initiation"/>
    <property type="evidence" value="ECO:0007669"/>
    <property type="project" value="InterPro"/>
</dbReference>
<dbReference type="AlphaFoldDB" id="A0A0E4FZ55"/>
<dbReference type="Proteomes" id="UP000063308">
    <property type="component" value="Chromosome"/>
</dbReference>
<evidence type="ECO:0000313" key="2">
    <source>
        <dbReference type="EMBL" id="BAR61272.1"/>
    </source>
</evidence>
<dbReference type="SUPFAM" id="SSF48295">
    <property type="entry name" value="TrpR-like"/>
    <property type="match status" value="1"/>
</dbReference>
<gene>
    <name evidence="2" type="ORF">NK6_8122</name>
</gene>
<dbReference type="InterPro" id="IPR010921">
    <property type="entry name" value="Trp_repressor/repl_initiator"/>
</dbReference>
<feature type="domain" description="Chromosomal replication initiator DnaA C-terminal" evidence="1">
    <location>
        <begin position="25"/>
        <end position="93"/>
    </location>
</feature>
<dbReference type="Pfam" id="PF08299">
    <property type="entry name" value="Bac_DnaA_C"/>
    <property type="match status" value="1"/>
</dbReference>
<sequence>MSDGARYRKMLDDFNAISAARPYLNHCTIACAVGAQVFGTTVQDLRTRPNRDVLATRQKIMAFTKVVTGASYHQIARSFDIDHSAVIRACARHELSIRLVLEKTV</sequence>
<accession>A0A0E4FZ55</accession>
<dbReference type="GO" id="GO:0006275">
    <property type="term" value="P:regulation of DNA replication"/>
    <property type="evidence" value="ECO:0007669"/>
    <property type="project" value="InterPro"/>
</dbReference>
<dbReference type="GO" id="GO:0043565">
    <property type="term" value="F:sequence-specific DNA binding"/>
    <property type="evidence" value="ECO:0007669"/>
    <property type="project" value="InterPro"/>
</dbReference>
<evidence type="ECO:0000313" key="3">
    <source>
        <dbReference type="Proteomes" id="UP000063308"/>
    </source>
</evidence>
<dbReference type="InterPro" id="IPR013159">
    <property type="entry name" value="DnaA_C"/>
</dbReference>
<dbReference type="EMBL" id="AP014685">
    <property type="protein sequence ID" value="BAR61272.1"/>
    <property type="molecule type" value="Genomic_DNA"/>
</dbReference>
<protein>
    <recommendedName>
        <fullName evidence="1">Chromosomal replication initiator DnaA C-terminal domain-containing protein</fullName>
    </recommendedName>
</protein>